<dbReference type="SMART" id="SM00220">
    <property type="entry name" value="S_TKc"/>
    <property type="match status" value="1"/>
</dbReference>
<feature type="region of interest" description="Disordered" evidence="7">
    <location>
        <begin position="147"/>
        <end position="180"/>
    </location>
</feature>
<dbReference type="InterPro" id="IPR000719">
    <property type="entry name" value="Prot_kinase_dom"/>
</dbReference>
<feature type="compositionally biased region" description="Basic residues" evidence="7">
    <location>
        <begin position="253"/>
        <end position="264"/>
    </location>
</feature>
<dbReference type="Gene3D" id="1.10.510.10">
    <property type="entry name" value="Transferase(Phosphotransferase) domain 1"/>
    <property type="match status" value="1"/>
</dbReference>
<sequence>MYISATVGVQAATVVAVAGAAAWVRGIEIESGTDESVTGDTAIATTTGRVSARAARVRRHLQLCAPRRKRASKSQSARAGHVFTALHRISPRPRSVSIATPPPVTPAPEQPTMQVEPELELELAPSPPPVEQTLAERRARRAAILARHTSTAAPPSVAPSQAVSRQISRSPSPEQNETQFTLAKADETAELAVAPEDQVNAADYDPSLDRREDEFRRVNAPAVEVVEEEMEYEEDEDEDEDLDDMFSLDTDKPKKKKKVGKKKVKVEQPANGQQQQVLHSDAAADPEGYYTVILGEVLVAPGEKGERYQVYASVGRGMFAVVVRARVLSEGDDGKESKEGGREVAIKIVRAQEVMHRAGLKESAILTKLQAADPEDKRHILFIALGHLRKLGVMHADIKPDNILVNDAKTMLKLCDLGSASDAAENDITPYLVSRFYRAPEIILGVPYDPSLDVWSVGCTLYELYTGKILFPGRSNNQMLLHMMELKGRFNGKMIKKAKFGDVYFDEMGAFESVEKEKGSGNDVVRKVHISKPAKDLRQKLLGNARLSEEDTNVLLHFIDLLDRCLALDPARRITPREALSHPFIRGSTK</sequence>
<proteinExistence type="predicted"/>
<evidence type="ECO:0000256" key="7">
    <source>
        <dbReference type="SAM" id="MobiDB-lite"/>
    </source>
</evidence>
<comment type="caution">
    <text evidence="9">The sequence shown here is derived from an EMBL/GenBank/DDBJ whole genome shotgun (WGS) entry which is preliminary data.</text>
</comment>
<evidence type="ECO:0000256" key="5">
    <source>
        <dbReference type="ARBA" id="ARBA00022840"/>
    </source>
</evidence>
<feature type="compositionally biased region" description="Pro residues" evidence="7">
    <location>
        <begin position="100"/>
        <end position="109"/>
    </location>
</feature>
<evidence type="ECO:0000256" key="6">
    <source>
        <dbReference type="PROSITE-ProRule" id="PRU10141"/>
    </source>
</evidence>
<dbReference type="InterPro" id="IPR011009">
    <property type="entry name" value="Kinase-like_dom_sf"/>
</dbReference>
<dbReference type="GO" id="GO:0004674">
    <property type="term" value="F:protein serine/threonine kinase activity"/>
    <property type="evidence" value="ECO:0007669"/>
    <property type="project" value="UniProtKB-KW"/>
</dbReference>
<evidence type="ECO:0000313" key="10">
    <source>
        <dbReference type="Proteomes" id="UP001295794"/>
    </source>
</evidence>
<feature type="compositionally biased region" description="Low complexity" evidence="7">
    <location>
        <begin position="147"/>
        <end position="164"/>
    </location>
</feature>
<organism evidence="9 10">
    <name type="scientific">Mycena citricolor</name>
    <dbReference type="NCBI Taxonomy" id="2018698"/>
    <lineage>
        <taxon>Eukaryota</taxon>
        <taxon>Fungi</taxon>
        <taxon>Dikarya</taxon>
        <taxon>Basidiomycota</taxon>
        <taxon>Agaricomycotina</taxon>
        <taxon>Agaricomycetes</taxon>
        <taxon>Agaricomycetidae</taxon>
        <taxon>Agaricales</taxon>
        <taxon>Marasmiineae</taxon>
        <taxon>Mycenaceae</taxon>
        <taxon>Mycena</taxon>
    </lineage>
</organism>
<evidence type="ECO:0000256" key="1">
    <source>
        <dbReference type="ARBA" id="ARBA00022527"/>
    </source>
</evidence>
<dbReference type="Gene3D" id="3.30.200.20">
    <property type="entry name" value="Phosphorylase Kinase, domain 1"/>
    <property type="match status" value="1"/>
</dbReference>
<feature type="region of interest" description="Disordered" evidence="7">
    <location>
        <begin position="228"/>
        <end position="278"/>
    </location>
</feature>
<dbReference type="Pfam" id="PF00069">
    <property type="entry name" value="Pkinase"/>
    <property type="match status" value="1"/>
</dbReference>
<dbReference type="SUPFAM" id="SSF56112">
    <property type="entry name" value="Protein kinase-like (PK-like)"/>
    <property type="match status" value="1"/>
</dbReference>
<dbReference type="EMBL" id="CAVNYO010000045">
    <property type="protein sequence ID" value="CAK5263953.1"/>
    <property type="molecule type" value="Genomic_DNA"/>
</dbReference>
<dbReference type="InterPro" id="IPR017441">
    <property type="entry name" value="Protein_kinase_ATP_BS"/>
</dbReference>
<keyword evidence="2" id="KW-0808">Transferase</keyword>
<dbReference type="PROSITE" id="PS50011">
    <property type="entry name" value="PROTEIN_KINASE_DOM"/>
    <property type="match status" value="1"/>
</dbReference>
<evidence type="ECO:0000256" key="4">
    <source>
        <dbReference type="ARBA" id="ARBA00022777"/>
    </source>
</evidence>
<gene>
    <name evidence="9" type="ORF">MYCIT1_LOCUS3724</name>
</gene>
<keyword evidence="4" id="KW-0418">Kinase</keyword>
<keyword evidence="1" id="KW-0723">Serine/threonine-protein kinase</keyword>
<dbReference type="PANTHER" id="PTHR24058:SF103">
    <property type="entry name" value="SERINE_THREONINE-PROTEIN KINASE PRP4 HOMOLOG"/>
    <property type="match status" value="1"/>
</dbReference>
<name>A0AAD2GU81_9AGAR</name>
<feature type="compositionally biased region" description="Acidic residues" evidence="7">
    <location>
        <begin position="228"/>
        <end position="246"/>
    </location>
</feature>
<protein>
    <recommendedName>
        <fullName evidence="8">Protein kinase domain-containing protein</fullName>
    </recommendedName>
</protein>
<evidence type="ECO:0000259" key="8">
    <source>
        <dbReference type="PROSITE" id="PS50011"/>
    </source>
</evidence>
<dbReference type="GO" id="GO:0005524">
    <property type="term" value="F:ATP binding"/>
    <property type="evidence" value="ECO:0007669"/>
    <property type="project" value="UniProtKB-UniRule"/>
</dbReference>
<dbReference type="InterPro" id="IPR008271">
    <property type="entry name" value="Ser/Thr_kinase_AS"/>
</dbReference>
<evidence type="ECO:0000256" key="3">
    <source>
        <dbReference type="ARBA" id="ARBA00022741"/>
    </source>
</evidence>
<feature type="binding site" evidence="6">
    <location>
        <position position="347"/>
    </location>
    <ligand>
        <name>ATP</name>
        <dbReference type="ChEBI" id="CHEBI:30616"/>
    </ligand>
</feature>
<dbReference type="PANTHER" id="PTHR24058">
    <property type="entry name" value="DUAL SPECIFICITY PROTEIN KINASE"/>
    <property type="match status" value="1"/>
</dbReference>
<feature type="domain" description="Protein kinase" evidence="8">
    <location>
        <begin position="193"/>
        <end position="585"/>
    </location>
</feature>
<keyword evidence="3 6" id="KW-0547">Nucleotide-binding</keyword>
<accession>A0AAD2GU81</accession>
<dbReference type="InterPro" id="IPR050494">
    <property type="entry name" value="Ser_Thr_dual-spec_kinase"/>
</dbReference>
<dbReference type="PROSITE" id="PS00108">
    <property type="entry name" value="PROTEIN_KINASE_ST"/>
    <property type="match status" value="1"/>
</dbReference>
<evidence type="ECO:0000256" key="2">
    <source>
        <dbReference type="ARBA" id="ARBA00022679"/>
    </source>
</evidence>
<evidence type="ECO:0000313" key="9">
    <source>
        <dbReference type="EMBL" id="CAK5263953.1"/>
    </source>
</evidence>
<keyword evidence="10" id="KW-1185">Reference proteome</keyword>
<keyword evidence="5 6" id="KW-0067">ATP-binding</keyword>
<dbReference type="Proteomes" id="UP001295794">
    <property type="component" value="Unassembled WGS sequence"/>
</dbReference>
<dbReference type="AlphaFoldDB" id="A0AAD2GU81"/>
<feature type="region of interest" description="Disordered" evidence="7">
    <location>
        <begin position="93"/>
        <end position="114"/>
    </location>
</feature>
<dbReference type="PROSITE" id="PS00107">
    <property type="entry name" value="PROTEIN_KINASE_ATP"/>
    <property type="match status" value="1"/>
</dbReference>
<feature type="compositionally biased region" description="Polar residues" evidence="7">
    <location>
        <begin position="165"/>
        <end position="180"/>
    </location>
</feature>
<reference evidence="9" key="1">
    <citation type="submission" date="2023-11" db="EMBL/GenBank/DDBJ databases">
        <authorList>
            <person name="De Vega J J."/>
            <person name="De Vega J J."/>
        </authorList>
    </citation>
    <scope>NUCLEOTIDE SEQUENCE</scope>
</reference>